<sequence length="370" mass="40660">MASRPVVPANAPAWIKGWAKENTDFVPSSNAPNSSEASSVAEAPVFHQDAVPFPDSQSFSEASSVPRDPLYRYAPTTPPATETASAVNQEFVVDQDVPPAAETAPGIAPDTDGIGQLGGPHNDFDEPVEPVARTAQVAWVAAEDRLCDNAKVRLSAKAPEVFTLRARTWKCEMDNMFSPSDKQPDLIPTDGEPSATDQDKLLAEHVNHQTRTQFEKRSASRGATTISEYAKQLAQANPDEWADYLHAYRQKLHDPEMFDLNHVRNNQFARDLLSHILIDKVKIVCCTPITLEQIVSHTGLQVDFVVIDDAHLMTEAMTTVVMSKCPRASFLLVGDTKSPQRVPSLLERMENAGAITYHLKSDYRSGQQEG</sequence>
<reference evidence="2 3" key="1">
    <citation type="submission" date="2018-06" db="EMBL/GenBank/DDBJ databases">
        <title>Fusarium incarnatum-equiseti species complex species 28.</title>
        <authorList>
            <person name="Gardiner D.M."/>
        </authorList>
    </citation>
    <scope>NUCLEOTIDE SEQUENCE [LARGE SCALE GENOMIC DNA]</scope>
    <source>
        <strain evidence="2 3">FIESC_28</strain>
    </source>
</reference>
<feature type="region of interest" description="Disordered" evidence="1">
    <location>
        <begin position="23"/>
        <end position="43"/>
    </location>
</feature>
<dbReference type="Proteomes" id="UP000253153">
    <property type="component" value="Unassembled WGS sequence"/>
</dbReference>
<organism evidence="2 3">
    <name type="scientific">Fusarium coffeatum</name>
    <dbReference type="NCBI Taxonomy" id="231269"/>
    <lineage>
        <taxon>Eukaryota</taxon>
        <taxon>Fungi</taxon>
        <taxon>Dikarya</taxon>
        <taxon>Ascomycota</taxon>
        <taxon>Pezizomycotina</taxon>
        <taxon>Sordariomycetes</taxon>
        <taxon>Hypocreomycetidae</taxon>
        <taxon>Hypocreales</taxon>
        <taxon>Nectriaceae</taxon>
        <taxon>Fusarium</taxon>
        <taxon>Fusarium incarnatum-equiseti species complex</taxon>
    </lineage>
</organism>
<name>A0A366RIV2_9HYPO</name>
<evidence type="ECO:0000256" key="1">
    <source>
        <dbReference type="SAM" id="MobiDB-lite"/>
    </source>
</evidence>
<dbReference type="OrthoDB" id="5096448at2759"/>
<accession>A0A366RIV2</accession>
<dbReference type="EMBL" id="QKXC01000136">
    <property type="protein sequence ID" value="RBR17053.1"/>
    <property type="molecule type" value="Genomic_DNA"/>
</dbReference>
<dbReference type="SUPFAM" id="SSF52540">
    <property type="entry name" value="P-loop containing nucleoside triphosphate hydrolases"/>
    <property type="match status" value="1"/>
</dbReference>
<dbReference type="RefSeq" id="XP_031015076.1">
    <property type="nucleotide sequence ID" value="XM_031160698.1"/>
</dbReference>
<evidence type="ECO:0000313" key="3">
    <source>
        <dbReference type="Proteomes" id="UP000253153"/>
    </source>
</evidence>
<proteinExistence type="predicted"/>
<dbReference type="Gene3D" id="3.40.50.300">
    <property type="entry name" value="P-loop containing nucleotide triphosphate hydrolases"/>
    <property type="match status" value="1"/>
</dbReference>
<dbReference type="InterPro" id="IPR027417">
    <property type="entry name" value="P-loop_NTPase"/>
</dbReference>
<protein>
    <submittedName>
        <fullName evidence="2">Uncharacterized protein</fullName>
    </submittedName>
</protein>
<dbReference type="AlphaFoldDB" id="A0A366RIV2"/>
<dbReference type="GeneID" id="41995994"/>
<comment type="caution">
    <text evidence="2">The sequence shown here is derived from an EMBL/GenBank/DDBJ whole genome shotgun (WGS) entry which is preliminary data.</text>
</comment>
<evidence type="ECO:0000313" key="2">
    <source>
        <dbReference type="EMBL" id="RBR17053.1"/>
    </source>
</evidence>
<gene>
    <name evidence="2" type="ORF">FIESC28_06555</name>
</gene>
<feature type="compositionally biased region" description="Low complexity" evidence="1">
    <location>
        <begin position="26"/>
        <end position="43"/>
    </location>
</feature>
<keyword evidence="3" id="KW-1185">Reference proteome</keyword>